<dbReference type="HOGENOM" id="CLU_2399522_0_0_1"/>
<evidence type="ECO:0000313" key="2">
    <source>
        <dbReference type="Proteomes" id="UP000016934"/>
    </source>
</evidence>
<organism evidence="1 2">
    <name type="scientific">Cochliobolus sativus (strain ND90Pr / ATCC 201652)</name>
    <name type="common">Common root rot and spot blotch fungus</name>
    <name type="synonym">Bipolaris sorokiniana</name>
    <dbReference type="NCBI Taxonomy" id="665912"/>
    <lineage>
        <taxon>Eukaryota</taxon>
        <taxon>Fungi</taxon>
        <taxon>Dikarya</taxon>
        <taxon>Ascomycota</taxon>
        <taxon>Pezizomycotina</taxon>
        <taxon>Dothideomycetes</taxon>
        <taxon>Pleosporomycetidae</taxon>
        <taxon>Pleosporales</taxon>
        <taxon>Pleosporineae</taxon>
        <taxon>Pleosporaceae</taxon>
        <taxon>Bipolaris</taxon>
    </lineage>
</organism>
<name>M2SN16_COCSN</name>
<sequence>MAIQILATKGDYNPLGCHWVRHFLQRNKTVHMIVSRSTAAGLINAINQQATVNSLRVFDHSGSCLNTQPNDSYNMDESGINLAVCNEFIVARP</sequence>
<evidence type="ECO:0000313" key="1">
    <source>
        <dbReference type="EMBL" id="EMD58167.1"/>
    </source>
</evidence>
<dbReference type="KEGG" id="bsc:COCSADRAFT_104575"/>
<protein>
    <recommendedName>
        <fullName evidence="3">HTH CENPB-type domain-containing protein</fullName>
    </recommendedName>
</protein>
<accession>M2SN16</accession>
<evidence type="ECO:0008006" key="3">
    <source>
        <dbReference type="Google" id="ProtNLM"/>
    </source>
</evidence>
<dbReference type="Proteomes" id="UP000016934">
    <property type="component" value="Unassembled WGS sequence"/>
</dbReference>
<reference evidence="1 2" key="1">
    <citation type="journal article" date="2012" name="PLoS Pathog.">
        <title>Diverse lifestyles and strategies of plant pathogenesis encoded in the genomes of eighteen Dothideomycetes fungi.</title>
        <authorList>
            <person name="Ohm R.A."/>
            <person name="Feau N."/>
            <person name="Henrissat B."/>
            <person name="Schoch C.L."/>
            <person name="Horwitz B.A."/>
            <person name="Barry K.W."/>
            <person name="Condon B.J."/>
            <person name="Copeland A.C."/>
            <person name="Dhillon B."/>
            <person name="Glaser F."/>
            <person name="Hesse C.N."/>
            <person name="Kosti I."/>
            <person name="LaButti K."/>
            <person name="Lindquist E.A."/>
            <person name="Lucas S."/>
            <person name="Salamov A.A."/>
            <person name="Bradshaw R.E."/>
            <person name="Ciuffetti L."/>
            <person name="Hamelin R.C."/>
            <person name="Kema G.H.J."/>
            <person name="Lawrence C."/>
            <person name="Scott J.A."/>
            <person name="Spatafora J.W."/>
            <person name="Turgeon B.G."/>
            <person name="de Wit P.J.G.M."/>
            <person name="Zhong S."/>
            <person name="Goodwin S.B."/>
            <person name="Grigoriev I.V."/>
        </authorList>
    </citation>
    <scope>NUCLEOTIDE SEQUENCE [LARGE SCALE GENOMIC DNA]</scope>
    <source>
        <strain evidence="2">ND90Pr / ATCC 201652</strain>
    </source>
</reference>
<dbReference type="AlphaFoldDB" id="M2SN16"/>
<proteinExistence type="predicted"/>
<dbReference type="EMBL" id="KB445679">
    <property type="protein sequence ID" value="EMD58167.1"/>
    <property type="molecule type" value="Genomic_DNA"/>
</dbReference>
<gene>
    <name evidence="1" type="ORF">COCSADRAFT_104575</name>
</gene>
<dbReference type="OrthoDB" id="4327074at2759"/>
<reference evidence="2" key="2">
    <citation type="journal article" date="2013" name="PLoS Genet.">
        <title>Comparative genome structure, secondary metabolite, and effector coding capacity across Cochliobolus pathogens.</title>
        <authorList>
            <person name="Condon B.J."/>
            <person name="Leng Y."/>
            <person name="Wu D."/>
            <person name="Bushley K.E."/>
            <person name="Ohm R.A."/>
            <person name="Otillar R."/>
            <person name="Martin J."/>
            <person name="Schackwitz W."/>
            <person name="Grimwood J."/>
            <person name="MohdZainudin N."/>
            <person name="Xue C."/>
            <person name="Wang R."/>
            <person name="Manning V.A."/>
            <person name="Dhillon B."/>
            <person name="Tu Z.J."/>
            <person name="Steffenson B.J."/>
            <person name="Salamov A."/>
            <person name="Sun H."/>
            <person name="Lowry S."/>
            <person name="LaButti K."/>
            <person name="Han J."/>
            <person name="Copeland A."/>
            <person name="Lindquist E."/>
            <person name="Barry K."/>
            <person name="Schmutz J."/>
            <person name="Baker S.E."/>
            <person name="Ciuffetti L.M."/>
            <person name="Grigoriev I.V."/>
            <person name="Zhong S."/>
            <person name="Turgeon B.G."/>
        </authorList>
    </citation>
    <scope>NUCLEOTIDE SEQUENCE [LARGE SCALE GENOMIC DNA]</scope>
    <source>
        <strain evidence="2">ND90Pr / ATCC 201652</strain>
    </source>
</reference>
<dbReference type="GeneID" id="19129922"/>
<dbReference type="RefSeq" id="XP_007706130.1">
    <property type="nucleotide sequence ID" value="XM_007707940.1"/>
</dbReference>
<keyword evidence="2" id="KW-1185">Reference proteome</keyword>